<keyword evidence="7" id="KW-1185">Reference proteome</keyword>
<dbReference type="Proteomes" id="UP001172102">
    <property type="component" value="Unassembled WGS sequence"/>
</dbReference>
<keyword evidence="4 5" id="KW-0472">Membrane</keyword>
<feature type="transmembrane region" description="Helical" evidence="5">
    <location>
        <begin position="77"/>
        <end position="98"/>
    </location>
</feature>
<comment type="caution">
    <text evidence="6">The sequence shown here is derived from an EMBL/GenBank/DDBJ whole genome shotgun (WGS) entry which is preliminary data.</text>
</comment>
<name>A0AA40A0Y6_9PEZI</name>
<comment type="subcellular location">
    <subcellularLocation>
        <location evidence="1">Membrane</location>
        <topology evidence="1">Multi-pass membrane protein</topology>
    </subcellularLocation>
</comment>
<dbReference type="PANTHER" id="PTHR31465:SF35">
    <property type="entry name" value="RTA1 DOMAIN PROTEIN-RELATED"/>
    <property type="match status" value="1"/>
</dbReference>
<evidence type="ECO:0000256" key="4">
    <source>
        <dbReference type="ARBA" id="ARBA00023136"/>
    </source>
</evidence>
<sequence>MADDSEFKYYRYNPSLAANVVFIVLFAAVSAGHLFLLIKRRTWYFVPFLIGCLFETFGYVARVVSSTETPNWTLTPFIIQTLLILLAPALYAASIYMVLGRLIRLLDADALSIIRSTWLTKIFVLGDVLSFLTQSAGGGLLANAKTASDQSLGKDVVLAGLGIQVVFFGLFIITTVVFHVRISQNPTARSLAATTPWRLLVVALYFSSALVMVRSLFRMVEYGMGNDGVLMRGEVWLFVFDGVLMLAVSGVFLWWYPGGILVGDSPFDETRSYSRETCNLQA</sequence>
<feature type="transmembrane region" description="Helical" evidence="5">
    <location>
        <begin position="156"/>
        <end position="178"/>
    </location>
</feature>
<keyword evidence="3 5" id="KW-1133">Transmembrane helix</keyword>
<proteinExistence type="predicted"/>
<dbReference type="EMBL" id="JAUKUA010000006">
    <property type="protein sequence ID" value="KAK0707248.1"/>
    <property type="molecule type" value="Genomic_DNA"/>
</dbReference>
<feature type="transmembrane region" description="Helical" evidence="5">
    <location>
        <begin position="43"/>
        <end position="65"/>
    </location>
</feature>
<dbReference type="PANTHER" id="PTHR31465">
    <property type="entry name" value="PROTEIN RTA1-RELATED"/>
    <property type="match status" value="1"/>
</dbReference>
<dbReference type="AlphaFoldDB" id="A0AA40A0Y6"/>
<evidence type="ECO:0000256" key="2">
    <source>
        <dbReference type="ARBA" id="ARBA00022692"/>
    </source>
</evidence>
<feature type="transmembrane region" description="Helical" evidence="5">
    <location>
        <begin position="199"/>
        <end position="217"/>
    </location>
</feature>
<gene>
    <name evidence="6" type="ORF">B0H67DRAFT_602647</name>
</gene>
<accession>A0AA40A0Y6</accession>
<dbReference type="InterPro" id="IPR007568">
    <property type="entry name" value="RTA1"/>
</dbReference>
<evidence type="ECO:0000313" key="6">
    <source>
        <dbReference type="EMBL" id="KAK0707248.1"/>
    </source>
</evidence>
<evidence type="ECO:0000256" key="5">
    <source>
        <dbReference type="SAM" id="Phobius"/>
    </source>
</evidence>
<feature type="transmembrane region" description="Helical" evidence="5">
    <location>
        <begin position="16"/>
        <end position="36"/>
    </location>
</feature>
<feature type="transmembrane region" description="Helical" evidence="5">
    <location>
        <begin position="118"/>
        <end position="136"/>
    </location>
</feature>
<keyword evidence="2 5" id="KW-0812">Transmembrane</keyword>
<evidence type="ECO:0000256" key="3">
    <source>
        <dbReference type="ARBA" id="ARBA00022989"/>
    </source>
</evidence>
<reference evidence="6" key="1">
    <citation type="submission" date="2023-06" db="EMBL/GenBank/DDBJ databases">
        <title>Genome-scale phylogeny and comparative genomics of the fungal order Sordariales.</title>
        <authorList>
            <consortium name="Lawrence Berkeley National Laboratory"/>
            <person name="Hensen N."/>
            <person name="Bonometti L."/>
            <person name="Westerberg I."/>
            <person name="Brannstrom I.O."/>
            <person name="Guillou S."/>
            <person name="Cros-Aarteil S."/>
            <person name="Calhoun S."/>
            <person name="Haridas S."/>
            <person name="Kuo A."/>
            <person name="Mondo S."/>
            <person name="Pangilinan J."/>
            <person name="Riley R."/>
            <person name="Labutti K."/>
            <person name="Andreopoulos B."/>
            <person name="Lipzen A."/>
            <person name="Chen C."/>
            <person name="Yanf M."/>
            <person name="Daum C."/>
            <person name="Ng V."/>
            <person name="Clum A."/>
            <person name="Steindorff A."/>
            <person name="Ohm R."/>
            <person name="Martin F."/>
            <person name="Silar P."/>
            <person name="Natvig D."/>
            <person name="Lalanne C."/>
            <person name="Gautier V."/>
            <person name="Ament-Velasquez S.L."/>
            <person name="Kruys A."/>
            <person name="Hutchinson M.I."/>
            <person name="Powell A.J."/>
            <person name="Barry K."/>
            <person name="Miller A.N."/>
            <person name="Grigoriev I.V."/>
            <person name="Debuchy R."/>
            <person name="Gladieux P."/>
            <person name="Thoren M.H."/>
            <person name="Johannesson H."/>
        </authorList>
    </citation>
    <scope>NUCLEOTIDE SEQUENCE</scope>
    <source>
        <strain evidence="6">SMH4607-1</strain>
    </source>
</reference>
<organism evidence="6 7">
    <name type="scientific">Lasiosphaeris hirsuta</name>
    <dbReference type="NCBI Taxonomy" id="260670"/>
    <lineage>
        <taxon>Eukaryota</taxon>
        <taxon>Fungi</taxon>
        <taxon>Dikarya</taxon>
        <taxon>Ascomycota</taxon>
        <taxon>Pezizomycotina</taxon>
        <taxon>Sordariomycetes</taxon>
        <taxon>Sordariomycetidae</taxon>
        <taxon>Sordariales</taxon>
        <taxon>Lasiosphaeriaceae</taxon>
        <taxon>Lasiosphaeris</taxon>
    </lineage>
</organism>
<protein>
    <submittedName>
        <fullName evidence="6">RTA1 like protein-domain-containing protein</fullName>
    </submittedName>
</protein>
<evidence type="ECO:0000313" key="7">
    <source>
        <dbReference type="Proteomes" id="UP001172102"/>
    </source>
</evidence>
<dbReference type="Pfam" id="PF04479">
    <property type="entry name" value="RTA1"/>
    <property type="match status" value="1"/>
</dbReference>
<evidence type="ECO:0000256" key="1">
    <source>
        <dbReference type="ARBA" id="ARBA00004141"/>
    </source>
</evidence>
<dbReference type="GO" id="GO:0016020">
    <property type="term" value="C:membrane"/>
    <property type="evidence" value="ECO:0007669"/>
    <property type="project" value="UniProtKB-SubCell"/>
</dbReference>
<feature type="transmembrane region" description="Helical" evidence="5">
    <location>
        <begin position="237"/>
        <end position="256"/>
    </location>
</feature>